<dbReference type="InterPro" id="IPR035566">
    <property type="entry name" value="Ribosomal_protein_bL20_C"/>
</dbReference>
<dbReference type="FunFam" id="1.10.1900.20:FF:000001">
    <property type="entry name" value="50S ribosomal protein L20"/>
    <property type="match status" value="1"/>
</dbReference>
<dbReference type="GO" id="GO:0005840">
    <property type="term" value="C:ribosome"/>
    <property type="evidence" value="ECO:0007669"/>
    <property type="project" value="UniProtKB-KW"/>
</dbReference>
<dbReference type="Gene3D" id="1.10.1900.20">
    <property type="entry name" value="Ribosomal protein L20"/>
    <property type="match status" value="1"/>
</dbReference>
<dbReference type="GO" id="GO:0019843">
    <property type="term" value="F:rRNA binding"/>
    <property type="evidence" value="ECO:0007669"/>
    <property type="project" value="UniProtKB-KW"/>
</dbReference>
<dbReference type="GO" id="GO:0006412">
    <property type="term" value="P:translation"/>
    <property type="evidence" value="ECO:0007669"/>
    <property type="project" value="InterPro"/>
</dbReference>
<evidence type="ECO:0000256" key="1">
    <source>
        <dbReference type="ARBA" id="ARBA00007698"/>
    </source>
</evidence>
<dbReference type="PANTHER" id="PTHR10986">
    <property type="entry name" value="39S RIBOSOMAL PROTEIN L20"/>
    <property type="match status" value="1"/>
</dbReference>
<evidence type="ECO:0000256" key="4">
    <source>
        <dbReference type="ARBA" id="ARBA00022980"/>
    </source>
</evidence>
<dbReference type="AlphaFoldDB" id="W4LHU2"/>
<reference evidence="8 9" key="1">
    <citation type="journal article" date="2014" name="Nature">
        <title>An environmental bacterial taxon with a large and distinct metabolic repertoire.</title>
        <authorList>
            <person name="Wilson M.C."/>
            <person name="Mori T."/>
            <person name="Ruckert C."/>
            <person name="Uria A.R."/>
            <person name="Helf M.J."/>
            <person name="Takada K."/>
            <person name="Gernert C."/>
            <person name="Steffens U.A."/>
            <person name="Heycke N."/>
            <person name="Schmitt S."/>
            <person name="Rinke C."/>
            <person name="Helfrich E.J."/>
            <person name="Brachmann A.O."/>
            <person name="Gurgui C."/>
            <person name="Wakimoto T."/>
            <person name="Kracht M."/>
            <person name="Crusemann M."/>
            <person name="Hentschel U."/>
            <person name="Abe I."/>
            <person name="Matsunaga S."/>
            <person name="Kalinowski J."/>
            <person name="Takeyama H."/>
            <person name="Piel J."/>
        </authorList>
    </citation>
    <scope>NUCLEOTIDE SEQUENCE [LARGE SCALE GENOMIC DNA]</scope>
    <source>
        <strain evidence="9">TSY1</strain>
    </source>
</reference>
<keyword evidence="3" id="KW-0694">RNA-binding</keyword>
<dbReference type="Pfam" id="PF00453">
    <property type="entry name" value="Ribosomal_L20"/>
    <property type="match status" value="1"/>
</dbReference>
<organism evidence="8 9">
    <name type="scientific">Entotheonella factor</name>
    <dbReference type="NCBI Taxonomy" id="1429438"/>
    <lineage>
        <taxon>Bacteria</taxon>
        <taxon>Pseudomonadati</taxon>
        <taxon>Nitrospinota/Tectimicrobiota group</taxon>
        <taxon>Candidatus Tectimicrobiota</taxon>
        <taxon>Candidatus Entotheonellia</taxon>
        <taxon>Candidatus Entotheonellales</taxon>
        <taxon>Candidatus Entotheonellaceae</taxon>
        <taxon>Candidatus Entotheonella</taxon>
    </lineage>
</organism>
<dbReference type="Proteomes" id="UP000019141">
    <property type="component" value="Unassembled WGS sequence"/>
</dbReference>
<keyword evidence="5" id="KW-0687">Ribonucleoprotein</keyword>
<dbReference type="GO" id="GO:0003735">
    <property type="term" value="F:structural constituent of ribosome"/>
    <property type="evidence" value="ECO:0007669"/>
    <property type="project" value="InterPro"/>
</dbReference>
<keyword evidence="9" id="KW-1185">Reference proteome</keyword>
<evidence type="ECO:0000313" key="8">
    <source>
        <dbReference type="EMBL" id="ETW97484.1"/>
    </source>
</evidence>
<keyword evidence="4" id="KW-0689">Ribosomal protein</keyword>
<comment type="caution">
    <text evidence="8">The sequence shown here is derived from an EMBL/GenBank/DDBJ whole genome shotgun (WGS) entry which is preliminary data.</text>
</comment>
<dbReference type="PATRIC" id="fig|1429438.4.peg.4345"/>
<evidence type="ECO:0000313" key="9">
    <source>
        <dbReference type="Proteomes" id="UP000019141"/>
    </source>
</evidence>
<keyword evidence="2" id="KW-0699">rRNA-binding</keyword>
<dbReference type="CDD" id="cd07026">
    <property type="entry name" value="Ribosomal_L20"/>
    <property type="match status" value="1"/>
</dbReference>
<dbReference type="HOGENOM" id="CLU_123265_2_2_7"/>
<dbReference type="InterPro" id="IPR005813">
    <property type="entry name" value="Ribosomal_bL20"/>
</dbReference>
<protein>
    <recommendedName>
        <fullName evidence="6">Large ribosomal subunit protein bL20</fullName>
    </recommendedName>
    <alternativeName>
        <fullName evidence="7">50S ribosomal protein L20</fullName>
    </alternativeName>
</protein>
<sequence length="66" mass="7043">MRINAAARLNGLSYSRFIAGLKLAEVALDRKVLADLAIHDPEAFSRIAAVAKAKLDQPEAVSQPAV</sequence>
<accession>W4LHU2</accession>
<evidence type="ECO:0000256" key="5">
    <source>
        <dbReference type="ARBA" id="ARBA00023274"/>
    </source>
</evidence>
<dbReference type="SUPFAM" id="SSF74731">
    <property type="entry name" value="Ribosomal protein L20"/>
    <property type="match status" value="1"/>
</dbReference>
<comment type="similarity">
    <text evidence="1">Belongs to the bacterial ribosomal protein bL20 family.</text>
</comment>
<evidence type="ECO:0000256" key="7">
    <source>
        <dbReference type="ARBA" id="ARBA00035482"/>
    </source>
</evidence>
<evidence type="ECO:0000256" key="3">
    <source>
        <dbReference type="ARBA" id="ARBA00022884"/>
    </source>
</evidence>
<gene>
    <name evidence="8" type="ORF">ETSY1_22520</name>
</gene>
<name>W4LHU2_ENTF1</name>
<evidence type="ECO:0000256" key="6">
    <source>
        <dbReference type="ARBA" id="ARBA00035172"/>
    </source>
</evidence>
<dbReference type="EMBL" id="AZHW01000659">
    <property type="protein sequence ID" value="ETW97484.1"/>
    <property type="molecule type" value="Genomic_DNA"/>
</dbReference>
<dbReference type="GO" id="GO:1990904">
    <property type="term" value="C:ribonucleoprotein complex"/>
    <property type="evidence" value="ECO:0007669"/>
    <property type="project" value="UniProtKB-KW"/>
</dbReference>
<evidence type="ECO:0000256" key="2">
    <source>
        <dbReference type="ARBA" id="ARBA00022730"/>
    </source>
</evidence>
<proteinExistence type="inferred from homology"/>